<dbReference type="GeneTree" id="ENSGT01020000230582"/>
<protein>
    <recommendedName>
        <fullName evidence="3">UPAR/Ly6 domain-containing protein</fullName>
    </recommendedName>
</protein>
<dbReference type="AlphaFoldDB" id="A0A8C7ZF54"/>
<reference evidence="1" key="2">
    <citation type="submission" date="2025-09" db="UniProtKB">
        <authorList>
            <consortium name="Ensembl"/>
        </authorList>
    </citation>
    <scope>IDENTIFICATION</scope>
</reference>
<evidence type="ECO:0000313" key="2">
    <source>
        <dbReference type="Proteomes" id="UP000694383"/>
    </source>
</evidence>
<evidence type="ECO:0008006" key="3">
    <source>
        <dbReference type="Google" id="ProtNLM"/>
    </source>
</evidence>
<organism evidence="1 2">
    <name type="scientific">Oryzias sinensis</name>
    <name type="common">Chinese medaka</name>
    <dbReference type="NCBI Taxonomy" id="183150"/>
    <lineage>
        <taxon>Eukaryota</taxon>
        <taxon>Metazoa</taxon>
        <taxon>Chordata</taxon>
        <taxon>Craniata</taxon>
        <taxon>Vertebrata</taxon>
        <taxon>Euteleostomi</taxon>
        <taxon>Actinopterygii</taxon>
        <taxon>Neopterygii</taxon>
        <taxon>Teleostei</taxon>
        <taxon>Neoteleostei</taxon>
        <taxon>Acanthomorphata</taxon>
        <taxon>Ovalentaria</taxon>
        <taxon>Atherinomorphae</taxon>
        <taxon>Beloniformes</taxon>
        <taxon>Adrianichthyidae</taxon>
        <taxon>Oryziinae</taxon>
        <taxon>Oryzias</taxon>
    </lineage>
</organism>
<dbReference type="SUPFAM" id="SSF57302">
    <property type="entry name" value="Snake toxin-like"/>
    <property type="match status" value="1"/>
</dbReference>
<dbReference type="InterPro" id="IPR045860">
    <property type="entry name" value="Snake_toxin-like_sf"/>
</dbReference>
<accession>A0A8C7ZF54</accession>
<dbReference type="Ensembl" id="ENSOSIT00000044883.1">
    <property type="protein sequence ID" value="ENSOSIP00000042642.1"/>
    <property type="gene ID" value="ENSOSIG00000020556.1"/>
</dbReference>
<evidence type="ECO:0000313" key="1">
    <source>
        <dbReference type="Ensembl" id="ENSOSIP00000042642.1"/>
    </source>
</evidence>
<keyword evidence="2" id="KW-1185">Reference proteome</keyword>
<proteinExistence type="predicted"/>
<reference evidence="1" key="1">
    <citation type="submission" date="2025-08" db="UniProtKB">
        <authorList>
            <consortium name="Ensembl"/>
        </authorList>
    </citation>
    <scope>IDENTIFICATION</scope>
</reference>
<name>A0A8C7ZF54_9TELE</name>
<sequence length="73" mass="7911">MAFATCRKRRESVRGHSIGDTQICSRTQNACAAVIFQGALNRSFRQCMNMAVCQGYISTPGILASCCSSDLCN</sequence>
<dbReference type="Proteomes" id="UP000694383">
    <property type="component" value="Unplaced"/>
</dbReference>